<dbReference type="RefSeq" id="WP_002813939.1">
    <property type="nucleotide sequence ID" value="NC_007484.1"/>
</dbReference>
<evidence type="ECO:0000256" key="2">
    <source>
        <dbReference type="ARBA" id="ARBA00022475"/>
    </source>
</evidence>
<keyword evidence="3 6" id="KW-0812">Transmembrane</keyword>
<keyword evidence="5 6" id="KW-0472">Membrane</keyword>
<dbReference type="Pfam" id="PF13396">
    <property type="entry name" value="PLDc_N"/>
    <property type="match status" value="1"/>
</dbReference>
<dbReference type="eggNOG" id="ENOG5033ADY">
    <property type="taxonomic scope" value="Bacteria"/>
</dbReference>
<reference evidence="9" key="1">
    <citation type="journal article" date="2006" name="Appl. Environ. Microbiol.">
        <title>Complete genome sequence of the marine, chemolithoautotrophic, ammonia-oxidizing bacterium Nitrosococcus oceani ATCC 19707.</title>
        <authorList>
            <person name="Klotz M.G."/>
            <person name="Arp D.J."/>
            <person name="Chain P.S.G."/>
            <person name="El-Sheikh A.F."/>
            <person name="Hauser L.J."/>
            <person name="Hommes N.G."/>
            <person name="Larimer F.W."/>
            <person name="Malfatti S.A."/>
            <person name="Norton J.M."/>
            <person name="Poret-Peterson A.T."/>
            <person name="Vergez L.M."/>
            <person name="Ward B.B."/>
        </authorList>
    </citation>
    <scope>NUCLEOTIDE SEQUENCE [LARGE SCALE GENOMIC DNA]</scope>
    <source>
        <strain evidence="9">ATCC 19707 / BCRC 17464 / NCIMB 11848 / C-107</strain>
    </source>
</reference>
<keyword evidence="4 6" id="KW-1133">Transmembrane helix</keyword>
<evidence type="ECO:0000259" key="7">
    <source>
        <dbReference type="Pfam" id="PF13396"/>
    </source>
</evidence>
<keyword evidence="9" id="KW-1185">Reference proteome</keyword>
<evidence type="ECO:0000313" key="8">
    <source>
        <dbReference type="EMBL" id="ABA59077.1"/>
    </source>
</evidence>
<accession>Q3J7W9</accession>
<evidence type="ECO:0000256" key="1">
    <source>
        <dbReference type="ARBA" id="ARBA00004651"/>
    </source>
</evidence>
<dbReference type="AlphaFoldDB" id="Q3J7W9"/>
<dbReference type="GO" id="GO:0005886">
    <property type="term" value="C:plasma membrane"/>
    <property type="evidence" value="ECO:0007669"/>
    <property type="project" value="UniProtKB-SubCell"/>
</dbReference>
<gene>
    <name evidence="8" type="ordered locus">Noc_2624</name>
</gene>
<evidence type="ECO:0000256" key="5">
    <source>
        <dbReference type="ARBA" id="ARBA00023136"/>
    </source>
</evidence>
<evidence type="ECO:0000256" key="3">
    <source>
        <dbReference type="ARBA" id="ARBA00022692"/>
    </source>
</evidence>
<evidence type="ECO:0000256" key="6">
    <source>
        <dbReference type="SAM" id="Phobius"/>
    </source>
</evidence>
<dbReference type="InterPro" id="IPR027379">
    <property type="entry name" value="CLS_N"/>
</dbReference>
<dbReference type="STRING" id="323261.Noc_2624"/>
<dbReference type="InParanoid" id="Q3J7W9"/>
<dbReference type="HOGENOM" id="CLU_176001_6_0_6"/>
<organism evidence="8 9">
    <name type="scientific">Nitrosococcus oceani (strain ATCC 19707 / BCRC 17464 / JCM 30415 / NCIMB 11848 / C-107)</name>
    <dbReference type="NCBI Taxonomy" id="323261"/>
    <lineage>
        <taxon>Bacteria</taxon>
        <taxon>Pseudomonadati</taxon>
        <taxon>Pseudomonadota</taxon>
        <taxon>Gammaproteobacteria</taxon>
        <taxon>Chromatiales</taxon>
        <taxon>Chromatiaceae</taxon>
        <taxon>Nitrosococcus</taxon>
    </lineage>
</organism>
<protein>
    <recommendedName>
        <fullName evidence="7">Cardiolipin synthase N-terminal domain-containing protein</fullName>
    </recommendedName>
</protein>
<evidence type="ECO:0000313" key="9">
    <source>
        <dbReference type="Proteomes" id="UP000006838"/>
    </source>
</evidence>
<dbReference type="KEGG" id="noc:Noc_2624"/>
<name>Q3J7W9_NITOC</name>
<evidence type="ECO:0000256" key="4">
    <source>
        <dbReference type="ARBA" id="ARBA00022989"/>
    </source>
</evidence>
<dbReference type="Proteomes" id="UP000006838">
    <property type="component" value="Chromosome"/>
</dbReference>
<dbReference type="EMBL" id="CP000127">
    <property type="protein sequence ID" value="ABA59077.1"/>
    <property type="molecule type" value="Genomic_DNA"/>
</dbReference>
<feature type="transmembrane region" description="Helical" evidence="6">
    <location>
        <begin position="36"/>
        <end position="55"/>
    </location>
</feature>
<sequence length="64" mass="6951">MSIEVGSFFGLLLLIADVWAILNIFQSRASTGGKTGWIVLVLILPLVGFILWFLLGPRASSFKG</sequence>
<feature type="domain" description="Cardiolipin synthase N-terminal" evidence="7">
    <location>
        <begin position="15"/>
        <end position="57"/>
    </location>
</feature>
<keyword evidence="2" id="KW-1003">Cell membrane</keyword>
<comment type="subcellular location">
    <subcellularLocation>
        <location evidence="1">Cell membrane</location>
        <topology evidence="1">Multi-pass membrane protein</topology>
    </subcellularLocation>
</comment>
<proteinExistence type="predicted"/>